<evidence type="ECO:0000313" key="1">
    <source>
        <dbReference type="EMBL" id="KAI8039318.1"/>
    </source>
</evidence>
<accession>A0A9P9YLS3</accession>
<evidence type="ECO:0000313" key="2">
    <source>
        <dbReference type="Proteomes" id="UP001059596"/>
    </source>
</evidence>
<dbReference type="AlphaFoldDB" id="A0A9P9YLS3"/>
<keyword evidence="2" id="KW-1185">Reference proteome</keyword>
<name>A0A9P9YLS3_9MUSC</name>
<feature type="non-terminal residue" evidence="1">
    <location>
        <position position="58"/>
    </location>
</feature>
<comment type="caution">
    <text evidence="1">The sequence shown here is derived from an EMBL/GenBank/DDBJ whole genome shotgun (WGS) entry which is preliminary data.</text>
</comment>
<sequence length="58" mass="6877">CSFVLSVDVALISGQELSQFKFLRRFRTRNRKKEFPKQKILYIIATCVFQNIKKVLVK</sequence>
<reference evidence="1" key="1">
    <citation type="journal article" date="2023" name="Genome Biol. Evol.">
        <title>Long-read-based Genome Assembly of Drosophila gunungcola Reveals Fewer Chemosensory Genes in Flower-breeding Species.</title>
        <authorList>
            <person name="Negi A."/>
            <person name="Liao B.Y."/>
            <person name="Yeh S.D."/>
        </authorList>
    </citation>
    <scope>NUCLEOTIDE SEQUENCE</scope>
    <source>
        <strain evidence="1">Sukarami</strain>
    </source>
</reference>
<protein>
    <submittedName>
        <fullName evidence="1">Uncharacterized protein</fullName>
    </submittedName>
</protein>
<dbReference type="Proteomes" id="UP001059596">
    <property type="component" value="Unassembled WGS sequence"/>
</dbReference>
<dbReference type="EMBL" id="JAMKOV010000006">
    <property type="protein sequence ID" value="KAI8039318.1"/>
    <property type="molecule type" value="Genomic_DNA"/>
</dbReference>
<organism evidence="1 2">
    <name type="scientific">Drosophila gunungcola</name>
    <name type="common">fruit fly</name>
    <dbReference type="NCBI Taxonomy" id="103775"/>
    <lineage>
        <taxon>Eukaryota</taxon>
        <taxon>Metazoa</taxon>
        <taxon>Ecdysozoa</taxon>
        <taxon>Arthropoda</taxon>
        <taxon>Hexapoda</taxon>
        <taxon>Insecta</taxon>
        <taxon>Pterygota</taxon>
        <taxon>Neoptera</taxon>
        <taxon>Endopterygota</taxon>
        <taxon>Diptera</taxon>
        <taxon>Brachycera</taxon>
        <taxon>Muscomorpha</taxon>
        <taxon>Ephydroidea</taxon>
        <taxon>Drosophilidae</taxon>
        <taxon>Drosophila</taxon>
        <taxon>Sophophora</taxon>
    </lineage>
</organism>
<gene>
    <name evidence="1" type="ORF">M5D96_008041</name>
</gene>
<proteinExistence type="predicted"/>